<sequence>MKQFYVLISLVFFAAPSWAQSVCDDLWLSRNVIYDAHGYCFGSTLGKAIFDNNGCTSVDPALPPALQERITRIWAQDKALECAVDQSQTSISVYNQASRLRLLTQPIATEDNVKVCFGAQPDKPIVLHKDKTETSPVLAVIDTGDTLGWLHLNEGDWQFITLMSKSKPGKISSGWTDQAGNLQCDEIAG</sequence>
<dbReference type="Pfam" id="PF13308">
    <property type="entry name" value="YARHG"/>
    <property type="match status" value="1"/>
</dbReference>
<dbReference type="SMART" id="SM01324">
    <property type="entry name" value="YARHG"/>
    <property type="match status" value="1"/>
</dbReference>
<evidence type="ECO:0000256" key="1">
    <source>
        <dbReference type="SAM" id="SignalP"/>
    </source>
</evidence>
<name>A0A2G5K4W4_9RHOB</name>
<feature type="signal peptide" evidence="1">
    <location>
        <begin position="1"/>
        <end position="19"/>
    </location>
</feature>
<protein>
    <recommendedName>
        <fullName evidence="2">YARHG domain-containing protein</fullName>
    </recommendedName>
</protein>
<feature type="domain" description="YARHG" evidence="2">
    <location>
        <begin position="1"/>
        <end position="78"/>
    </location>
</feature>
<evidence type="ECO:0000259" key="2">
    <source>
        <dbReference type="SMART" id="SM01324"/>
    </source>
</evidence>
<gene>
    <name evidence="3" type="ORF">BFP76_02125</name>
</gene>
<dbReference type="Proteomes" id="UP000231516">
    <property type="component" value="Unassembled WGS sequence"/>
</dbReference>
<dbReference type="RefSeq" id="WP_099592342.1">
    <property type="nucleotide sequence ID" value="NZ_MDGM01000012.1"/>
</dbReference>
<dbReference type="AlphaFoldDB" id="A0A2G5K4W4"/>
<dbReference type="OrthoDB" id="7666530at2"/>
<dbReference type="InterPro" id="IPR027920">
    <property type="entry name" value="DUF4453"/>
</dbReference>
<keyword evidence="4" id="KW-1185">Reference proteome</keyword>
<dbReference type="EMBL" id="MDGM01000012">
    <property type="protein sequence ID" value="PIB24063.1"/>
    <property type="molecule type" value="Genomic_DNA"/>
</dbReference>
<accession>A0A2G5K4W4</accession>
<keyword evidence="1" id="KW-0732">Signal</keyword>
<reference evidence="3 4" key="1">
    <citation type="submission" date="2016-08" db="EMBL/GenBank/DDBJ databases">
        <title>Draft genome of Amylibacter sp. strain 4G11.</title>
        <authorList>
            <person name="Wong S.-K."/>
            <person name="Hamasaki K."/>
            <person name="Yoshizawa S."/>
        </authorList>
    </citation>
    <scope>NUCLEOTIDE SEQUENCE [LARGE SCALE GENOMIC DNA]</scope>
    <source>
        <strain evidence="3 4">4G11</strain>
    </source>
</reference>
<feature type="chain" id="PRO_5013908857" description="YARHG domain-containing protein" evidence="1">
    <location>
        <begin position="20"/>
        <end position="189"/>
    </location>
</feature>
<evidence type="ECO:0000313" key="3">
    <source>
        <dbReference type="EMBL" id="PIB24063.1"/>
    </source>
</evidence>
<evidence type="ECO:0000313" key="4">
    <source>
        <dbReference type="Proteomes" id="UP000231516"/>
    </source>
</evidence>
<comment type="caution">
    <text evidence="3">The sequence shown here is derived from an EMBL/GenBank/DDBJ whole genome shotgun (WGS) entry which is preliminary data.</text>
</comment>
<organism evidence="3 4">
    <name type="scientific">Paramylibacter kogurei</name>
    <dbReference type="NCBI Taxonomy" id="1889778"/>
    <lineage>
        <taxon>Bacteria</taxon>
        <taxon>Pseudomonadati</taxon>
        <taxon>Pseudomonadota</taxon>
        <taxon>Alphaproteobacteria</taxon>
        <taxon>Rhodobacterales</taxon>
        <taxon>Paracoccaceae</taxon>
        <taxon>Paramylibacter</taxon>
    </lineage>
</organism>
<dbReference type="Pfam" id="PF14627">
    <property type="entry name" value="DUF4453"/>
    <property type="match status" value="1"/>
</dbReference>
<proteinExistence type="predicted"/>
<dbReference type="InterPro" id="IPR025582">
    <property type="entry name" value="YARHG_dom"/>
</dbReference>